<feature type="compositionally biased region" description="Polar residues" evidence="6">
    <location>
        <begin position="661"/>
        <end position="690"/>
    </location>
</feature>
<dbReference type="PROSITE" id="PS00028">
    <property type="entry name" value="ZINC_FINGER_C2H2_1"/>
    <property type="match status" value="2"/>
</dbReference>
<feature type="compositionally biased region" description="Polar residues" evidence="6">
    <location>
        <begin position="1501"/>
        <end position="1515"/>
    </location>
</feature>
<feature type="region of interest" description="Disordered" evidence="6">
    <location>
        <begin position="614"/>
        <end position="692"/>
    </location>
</feature>
<feature type="compositionally biased region" description="Polar residues" evidence="6">
    <location>
        <begin position="1075"/>
        <end position="1093"/>
    </location>
</feature>
<dbReference type="SMART" id="SM00355">
    <property type="entry name" value="ZnF_C2H2"/>
    <property type="match status" value="11"/>
</dbReference>
<feature type="compositionally biased region" description="Basic and acidic residues" evidence="6">
    <location>
        <begin position="1001"/>
        <end position="1021"/>
    </location>
</feature>
<feature type="compositionally biased region" description="Basic and acidic residues" evidence="6">
    <location>
        <begin position="168"/>
        <end position="194"/>
    </location>
</feature>
<dbReference type="EMBL" id="JXXN02002280">
    <property type="protein sequence ID" value="THD23198.1"/>
    <property type="molecule type" value="Genomic_DNA"/>
</dbReference>
<feature type="compositionally biased region" description="Polar residues" evidence="6">
    <location>
        <begin position="1250"/>
        <end position="1270"/>
    </location>
</feature>
<evidence type="ECO:0000256" key="2">
    <source>
        <dbReference type="ARBA" id="ARBA00022737"/>
    </source>
</evidence>
<evidence type="ECO:0000256" key="5">
    <source>
        <dbReference type="PROSITE-ProRule" id="PRU00042"/>
    </source>
</evidence>
<feature type="compositionally biased region" description="Polar residues" evidence="6">
    <location>
        <begin position="392"/>
        <end position="410"/>
    </location>
</feature>
<feature type="compositionally biased region" description="Basic residues" evidence="6">
    <location>
        <begin position="1205"/>
        <end position="1216"/>
    </location>
</feature>
<feature type="region of interest" description="Disordered" evidence="6">
    <location>
        <begin position="329"/>
        <end position="456"/>
    </location>
</feature>
<feature type="compositionally biased region" description="Polar residues" evidence="6">
    <location>
        <begin position="1"/>
        <end position="12"/>
    </location>
</feature>
<dbReference type="GO" id="GO:0000981">
    <property type="term" value="F:DNA-binding transcription factor activity, RNA polymerase II-specific"/>
    <property type="evidence" value="ECO:0007669"/>
    <property type="project" value="TreeGrafter"/>
</dbReference>
<evidence type="ECO:0000256" key="4">
    <source>
        <dbReference type="ARBA" id="ARBA00022833"/>
    </source>
</evidence>
<gene>
    <name evidence="8" type="ORF">D915_005877</name>
</gene>
<feature type="compositionally biased region" description="Polar residues" evidence="6">
    <location>
        <begin position="858"/>
        <end position="867"/>
    </location>
</feature>
<proteinExistence type="predicted"/>
<feature type="domain" description="C2H2-type" evidence="7">
    <location>
        <begin position="826"/>
        <end position="857"/>
    </location>
</feature>
<protein>
    <recommendedName>
        <fullName evidence="7">C2H2-type domain-containing protein</fullName>
    </recommendedName>
</protein>
<dbReference type="Gene3D" id="3.30.160.60">
    <property type="entry name" value="Classic Zinc Finger"/>
    <property type="match status" value="2"/>
</dbReference>
<sequence length="1612" mass="177051">MSTKTRCSNPSVLSAVKHPSRKSAADRLKEEVTPAPVASSFAPGATFSGPTETELHCPICSKRGFTTPAELLSHANDSHKVSEKRFPCNVCRLSGFCRRTRLNAHQKNGRCMGSWDITWLEQNAKSHSEASVASSELSSSVESEQDRSSEKENRTVSSHRTSLRAVSTKRDEQKPTENKNELHEQKTTKNHESLHAVGGKLSPLVTKSSTSKVNAPLKEQKTVIVNRSRHSVPNGFMTEHTHISQKRKRSPSVVHGNISSTEGIHSPPSKTLKLDGSRVRTQSQAPVQTTPSGSISNGLSHLSPTSSGLPARRSLLDWDSFISIPKKTRRLSLQPQMQPHSANGPSTTDHFPHNSPVTARADPNDVKSSPVNPLRSPNNHHSHPSKEAKQTGAKSSGGPLTSAGSLLTQTKHPKAISGNVVNKDWQKLFDEMSPPDDEEKQGIGRKSFSSTEDNNSVIRKALPGIVEDFSDLECGPYPEGTSQIWSSDRISSDSSPTTSVVLKPEMLLSKEKTADSNERRKKVSQQRLIPKSQRGHSTQPVDVDVPPNVVICSAPNKIEESDEITPNVETEEQPIHMRRLSAAEDDVSPQTAGKWEVQSLESVKMPTTGIALSDPVATCSSENNLKQPPADQSLSSGSPCRPPPTSTSYRIESSPKKMDAWSSNEPSDQIETTNSVTPEPSAQSPSATKSRQSDVSDKLSCSLCFRAFRKLGSLTIHQAFCKGNHSNSEPDQIETTNSVTTECSVQSPSATESHLSGVSDQLLCSLCGRVFRKLGSLKVHQTFCKDMPSRTEKTDQIETTNSVTTECSVQSPSATESHLSGVSDQLLCSLCGRVFRKLGSLKVHQTFCKDMPSRTEPIDQTETTSSLYPKPSASLPDEIESHLSDVSDTLTCSACNRVFGKSGFLKNHQLVCKCFTLKAMPIDQTETLNSVVSESDASLPGTTESCHPSVLDVLSCSGCDRVFAKPGYLKVHQVSCKKYHSKTKGHVESDNLPLTPTVLKSEVHSSKEKLPDSDEGKRKVLEQQLIRKSQRRRSNRSADVDVPPNADICSTLDGAVGDDKVTASNSEIQHDTRRSWSPSLTTRSTVSAATSKPESIAPHSSKRVKSFACPGCQRRFKREGHLSSHLLRFHCSQRSNISDRSSSALTTMPIAGTSNQHDDRPTKPLITAPPHLKSPAYFRRYPCPYCSRRFWKPEHMEGHLTRCTRRSTRTGLKRRRTDVASPNSMPLEAKGIYGFRPRAVSEPRGKVSRKQQTPVDTPTCVSVPNEQHVQLTRGRPRIRSSVTSRPSNSTGSTSPTTRMSETSQSRTTSETYRPSLRMRIRLTNDVRRGRPSLSVVSSHSSGDRSTFSTPRSLRIRSSRDNRASSVDDARSTISDATTLPAVKSAHSVKRSRSTTTHANVLSCSWCLKSNFSSVKIWSAHRSTCAARRKSTRSRRGRVDSTENDSHTRSRSEQTGTRAQSRLCIRLWVCDHCGTKFRSRSELRAHKVNRCSPEGRHRRSLARSSTEPKSVGQTQPVKGMLCPGCPKLAPSFDSTEAVLQHILSLKPTTHSSSAARLSGWPAPLAVPNLGFGCYICGLLLASESRLDKHKREVHEEWLQEEQKQAISPKKKKV</sequence>
<dbReference type="PROSITE" id="PS50157">
    <property type="entry name" value="ZINC_FINGER_C2H2_2"/>
    <property type="match status" value="6"/>
</dbReference>
<dbReference type="GO" id="GO:0005634">
    <property type="term" value="C:nucleus"/>
    <property type="evidence" value="ECO:0007669"/>
    <property type="project" value="TreeGrafter"/>
</dbReference>
<comment type="caution">
    <text evidence="8">The sequence shown here is derived from an EMBL/GenBank/DDBJ whole genome shotgun (WGS) entry which is preliminary data.</text>
</comment>
<dbReference type="Pfam" id="PF00096">
    <property type="entry name" value="zf-C2H2"/>
    <property type="match status" value="2"/>
</dbReference>
<feature type="region of interest" description="Disordered" evidence="6">
    <location>
        <begin position="1060"/>
        <end position="1103"/>
    </location>
</feature>
<feature type="compositionally biased region" description="Polar residues" evidence="6">
    <location>
        <begin position="331"/>
        <end position="349"/>
    </location>
</feature>
<feature type="compositionally biased region" description="Polar residues" evidence="6">
    <location>
        <begin position="618"/>
        <end position="638"/>
    </location>
</feature>
<dbReference type="GO" id="GO:0008270">
    <property type="term" value="F:zinc ion binding"/>
    <property type="evidence" value="ECO:0007669"/>
    <property type="project" value="UniProtKB-KW"/>
</dbReference>
<feature type="region of interest" description="Disordered" evidence="6">
    <location>
        <begin position="1489"/>
        <end position="1516"/>
    </location>
</feature>
<feature type="region of interest" description="Disordered" evidence="6">
    <location>
        <begin position="1149"/>
        <end position="1170"/>
    </location>
</feature>
<feature type="compositionally biased region" description="Basic and acidic residues" evidence="6">
    <location>
        <begin position="508"/>
        <end position="518"/>
    </location>
</feature>
<accession>A0A4E0RQ71</accession>
<keyword evidence="9" id="KW-1185">Reference proteome</keyword>
<feature type="compositionally biased region" description="Polar residues" evidence="6">
    <location>
        <begin position="366"/>
        <end position="377"/>
    </location>
</feature>
<evidence type="ECO:0000259" key="7">
    <source>
        <dbReference type="PROSITE" id="PS50157"/>
    </source>
</evidence>
<feature type="domain" description="C2H2-type" evidence="7">
    <location>
        <begin position="1467"/>
        <end position="1486"/>
    </location>
</feature>
<keyword evidence="4" id="KW-0862">Zinc</keyword>
<feature type="region of interest" description="Disordered" evidence="6">
    <location>
        <begin position="1424"/>
        <end position="1455"/>
    </location>
</feature>
<feature type="region of interest" description="Disordered" evidence="6">
    <location>
        <begin position="853"/>
        <end position="872"/>
    </location>
</feature>
<keyword evidence="2" id="KW-0677">Repeat</keyword>
<name>A0A4E0RQ71_FASHE</name>
<feature type="region of interest" description="Disordered" evidence="6">
    <location>
        <begin position="1"/>
        <end position="26"/>
    </location>
</feature>
<feature type="compositionally biased region" description="Low complexity" evidence="6">
    <location>
        <begin position="481"/>
        <end position="499"/>
    </location>
</feature>
<feature type="region of interest" description="Disordered" evidence="6">
    <location>
        <begin position="1205"/>
        <end position="1371"/>
    </location>
</feature>
<dbReference type="InterPro" id="IPR013087">
    <property type="entry name" value="Znf_C2H2_type"/>
</dbReference>
<evidence type="ECO:0000256" key="3">
    <source>
        <dbReference type="ARBA" id="ARBA00022771"/>
    </source>
</evidence>
<feature type="region of interest" description="Disordered" evidence="6">
    <location>
        <begin position="232"/>
        <end position="310"/>
    </location>
</feature>
<evidence type="ECO:0000313" key="9">
    <source>
        <dbReference type="Proteomes" id="UP000230066"/>
    </source>
</evidence>
<feature type="compositionally biased region" description="Polar residues" evidence="6">
    <location>
        <begin position="447"/>
        <end position="456"/>
    </location>
</feature>
<feature type="region of interest" description="Disordered" evidence="6">
    <location>
        <begin position="130"/>
        <end position="216"/>
    </location>
</feature>
<keyword evidence="3 5" id="KW-0863">Zinc-finger</keyword>
<feature type="region of interest" description="Disordered" evidence="6">
    <location>
        <begin position="480"/>
        <end position="591"/>
    </location>
</feature>
<feature type="region of interest" description="Disordered" evidence="6">
    <location>
        <begin position="985"/>
        <end position="1046"/>
    </location>
</feature>
<feature type="domain" description="C2H2-type" evidence="7">
    <location>
        <begin position="1570"/>
        <end position="1593"/>
    </location>
</feature>
<feature type="compositionally biased region" description="Low complexity" evidence="6">
    <location>
        <begin position="540"/>
        <end position="550"/>
    </location>
</feature>
<dbReference type="GO" id="GO:0043565">
    <property type="term" value="F:sequence-specific DNA binding"/>
    <property type="evidence" value="ECO:0007669"/>
    <property type="project" value="TreeGrafter"/>
</dbReference>
<feature type="domain" description="C2H2-type" evidence="7">
    <location>
        <begin position="954"/>
        <end position="985"/>
    </location>
</feature>
<feature type="compositionally biased region" description="Polar residues" evidence="6">
    <location>
        <begin position="279"/>
        <end position="308"/>
    </location>
</feature>
<evidence type="ECO:0000256" key="6">
    <source>
        <dbReference type="SAM" id="MobiDB-lite"/>
    </source>
</evidence>
<feature type="compositionally biased region" description="Basic and acidic residues" evidence="6">
    <location>
        <begin position="1357"/>
        <end position="1370"/>
    </location>
</feature>
<organism evidence="8 9">
    <name type="scientific">Fasciola hepatica</name>
    <name type="common">Liver fluke</name>
    <dbReference type="NCBI Taxonomy" id="6192"/>
    <lineage>
        <taxon>Eukaryota</taxon>
        <taxon>Metazoa</taxon>
        <taxon>Spiralia</taxon>
        <taxon>Lophotrochozoa</taxon>
        <taxon>Platyhelminthes</taxon>
        <taxon>Trematoda</taxon>
        <taxon>Digenea</taxon>
        <taxon>Plagiorchiida</taxon>
        <taxon>Echinostomata</taxon>
        <taxon>Echinostomatoidea</taxon>
        <taxon>Fasciolidae</taxon>
        <taxon>Fasciola</taxon>
    </lineage>
</organism>
<feature type="domain" description="C2H2-type" evidence="7">
    <location>
        <begin position="699"/>
        <end position="730"/>
    </location>
</feature>
<evidence type="ECO:0000256" key="1">
    <source>
        <dbReference type="ARBA" id="ARBA00022723"/>
    </source>
</evidence>
<feature type="compositionally biased region" description="Low complexity" evidence="6">
    <location>
        <begin position="1283"/>
        <end position="1311"/>
    </location>
</feature>
<keyword evidence="1" id="KW-0479">Metal-binding</keyword>
<dbReference type="PANTHER" id="PTHR24408:SF64">
    <property type="entry name" value="LINKING IMMUNITY AND METABOLISM-RELATED"/>
    <property type="match status" value="1"/>
</dbReference>
<feature type="compositionally biased region" description="Basic and acidic residues" evidence="6">
    <location>
        <begin position="144"/>
        <end position="154"/>
    </location>
</feature>
<feature type="domain" description="C2H2-type" evidence="7">
    <location>
        <begin position="1107"/>
        <end position="1135"/>
    </location>
</feature>
<reference evidence="8" key="1">
    <citation type="submission" date="2019-03" db="EMBL/GenBank/DDBJ databases">
        <title>Improved annotation for the trematode Fasciola hepatica.</title>
        <authorList>
            <person name="Choi Y.-J."/>
            <person name="Martin J."/>
            <person name="Mitreva M."/>
        </authorList>
    </citation>
    <scope>NUCLEOTIDE SEQUENCE [LARGE SCALE GENOMIC DNA]</scope>
</reference>
<dbReference type="PANTHER" id="PTHR24408">
    <property type="entry name" value="ZINC FINGER PROTEIN"/>
    <property type="match status" value="1"/>
</dbReference>
<feature type="compositionally biased region" description="Basic residues" evidence="6">
    <location>
        <begin position="1426"/>
        <end position="1435"/>
    </location>
</feature>
<dbReference type="Proteomes" id="UP000230066">
    <property type="component" value="Unassembled WGS sequence"/>
</dbReference>
<evidence type="ECO:0000313" key="8">
    <source>
        <dbReference type="EMBL" id="THD23198.1"/>
    </source>
</evidence>
<feature type="compositionally biased region" description="Basic and acidic residues" evidence="6">
    <location>
        <begin position="1436"/>
        <end position="1451"/>
    </location>
</feature>
<feature type="compositionally biased region" description="Low complexity" evidence="6">
    <location>
        <begin position="130"/>
        <end position="142"/>
    </location>
</feature>